<dbReference type="RefSeq" id="WP_317994620.1">
    <property type="nucleotide sequence ID" value="NZ_AP025523.1"/>
</dbReference>
<keyword evidence="2" id="KW-0472">Membrane</keyword>
<feature type="transmembrane region" description="Helical" evidence="2">
    <location>
        <begin position="143"/>
        <end position="162"/>
    </location>
</feature>
<organism evidence="3 4">
    <name type="scientific">Vulcanimicrobium alpinum</name>
    <dbReference type="NCBI Taxonomy" id="3016050"/>
    <lineage>
        <taxon>Bacteria</taxon>
        <taxon>Bacillati</taxon>
        <taxon>Vulcanimicrobiota</taxon>
        <taxon>Vulcanimicrobiia</taxon>
        <taxon>Vulcanimicrobiales</taxon>
        <taxon>Vulcanimicrobiaceae</taxon>
        <taxon>Vulcanimicrobium</taxon>
    </lineage>
</organism>
<feature type="transmembrane region" description="Helical" evidence="2">
    <location>
        <begin position="307"/>
        <end position="327"/>
    </location>
</feature>
<proteinExistence type="predicted"/>
<name>A0AAN1XY06_UNVUL</name>
<evidence type="ECO:0000313" key="3">
    <source>
        <dbReference type="EMBL" id="BDE07000.1"/>
    </source>
</evidence>
<feature type="transmembrane region" description="Helical" evidence="2">
    <location>
        <begin position="334"/>
        <end position="351"/>
    </location>
</feature>
<reference evidence="3 4" key="1">
    <citation type="journal article" date="2022" name="ISME Commun">
        <title>Vulcanimicrobium alpinus gen. nov. sp. nov., the first cultivated representative of the candidate phylum 'Eremiobacterota', is a metabolically versatile aerobic anoxygenic phototroph.</title>
        <authorList>
            <person name="Yabe S."/>
            <person name="Muto K."/>
            <person name="Abe K."/>
            <person name="Yokota A."/>
            <person name="Staudigel H."/>
            <person name="Tebo B.M."/>
        </authorList>
    </citation>
    <scope>NUCLEOTIDE SEQUENCE [LARGE SCALE GENOMIC DNA]</scope>
    <source>
        <strain evidence="3 4">WC8-2</strain>
    </source>
</reference>
<feature type="transmembrane region" description="Helical" evidence="2">
    <location>
        <begin position="211"/>
        <end position="244"/>
    </location>
</feature>
<gene>
    <name evidence="3" type="ORF">WPS_22760</name>
</gene>
<keyword evidence="2" id="KW-0812">Transmembrane</keyword>
<feature type="transmembrane region" description="Helical" evidence="2">
    <location>
        <begin position="357"/>
        <end position="375"/>
    </location>
</feature>
<keyword evidence="2" id="KW-1133">Transmembrane helix</keyword>
<evidence type="ECO:0000256" key="2">
    <source>
        <dbReference type="SAM" id="Phobius"/>
    </source>
</evidence>
<feature type="transmembrane region" description="Helical" evidence="2">
    <location>
        <begin position="382"/>
        <end position="402"/>
    </location>
</feature>
<dbReference type="Proteomes" id="UP001317532">
    <property type="component" value="Chromosome"/>
</dbReference>
<feature type="transmembrane region" description="Helical" evidence="2">
    <location>
        <begin position="65"/>
        <end position="83"/>
    </location>
</feature>
<feature type="transmembrane region" description="Helical" evidence="2">
    <location>
        <begin position="256"/>
        <end position="278"/>
    </location>
</feature>
<evidence type="ECO:0000313" key="4">
    <source>
        <dbReference type="Proteomes" id="UP001317532"/>
    </source>
</evidence>
<sequence>MPTRSIDPLGTAPRAIEEEERISGPHKPASRRGFATDAGGQLRALTSLRFAALIAKSKSLASKRIVVRTLAVVLSLLFLLDIVQPETSEIAHLGLTNLDGSWRLGLTMAALGHLRFGQDLIFTFGPLGYVLEGVPHPMLARSAALGSLLIVVFAIVGCWLVCSRHDGIVSRVMVITGFAVAAAADGLDYVAYTGVLFFLGAVADHRRQAVVIALVIAAVCLFGFLSKLTLGFATFATASVYWLFEFAFGICSRRRAALISLAALTIVVAGGLLAAFGWSLNSVAQYLVGATEISAGYSSAMSLPGPALEALIAAGIAAIIAGAALVLPRDNKALGVAIIVAVFLAWKHGFVRADWHALHFFCIASVAAPLVAMAENGRTARLWGALAMATATVGLSLTGIMFHGRIAALFRVERVALGARYLLAPVPTAAEAQQRTTELIAGDKLSDNVKRRIGTASVDVLPGETAIVYANQLRWSPLPVFQSYSAYTPRLDYIDRDALTAHGADLTLFRYWDLDERYPLASEPATFMELICRYRLGSFEAATPASGAFMVLNRQRTNSCKSSPEPSITVPATLNTSVAVPKLRNPGDMIEASLDLAPTLFGKVATLVWRAPMVVIEVHYRDGTRKSWRLIAATVSDGLLVSPMPRDQKEANVLFSSRPHMAAAVESIRVVAPERYYALKSVRFRHFSNRRTHSRGRTTLAFRIEAVR</sequence>
<dbReference type="AlphaFoldDB" id="A0AAN1XY06"/>
<accession>A0AAN1XY06</accession>
<feature type="region of interest" description="Disordered" evidence="1">
    <location>
        <begin position="1"/>
        <end position="31"/>
    </location>
</feature>
<dbReference type="EMBL" id="AP025523">
    <property type="protein sequence ID" value="BDE07000.1"/>
    <property type="molecule type" value="Genomic_DNA"/>
</dbReference>
<dbReference type="KEGG" id="vab:WPS_22760"/>
<protein>
    <submittedName>
        <fullName evidence="3">Membrane protein</fullName>
    </submittedName>
</protein>
<keyword evidence="4" id="KW-1185">Reference proteome</keyword>
<evidence type="ECO:0000256" key="1">
    <source>
        <dbReference type="SAM" id="MobiDB-lite"/>
    </source>
</evidence>
<feature type="transmembrane region" description="Helical" evidence="2">
    <location>
        <begin position="174"/>
        <end position="199"/>
    </location>
</feature>